<feature type="domain" description="PRC-barrel" evidence="1">
    <location>
        <begin position="91"/>
        <end position="145"/>
    </location>
</feature>
<proteinExistence type="predicted"/>
<comment type="caution">
    <text evidence="2">The sequence shown here is derived from an EMBL/GenBank/DDBJ whole genome shotgun (WGS) entry which is preliminary data.</text>
</comment>
<name>A0A8J2VBU3_9BACL</name>
<evidence type="ECO:0000259" key="1">
    <source>
        <dbReference type="Pfam" id="PF05239"/>
    </source>
</evidence>
<evidence type="ECO:0000313" key="3">
    <source>
        <dbReference type="Proteomes" id="UP000625210"/>
    </source>
</evidence>
<dbReference type="RefSeq" id="WP_188647155.1">
    <property type="nucleotide sequence ID" value="NZ_BMHQ01000004.1"/>
</dbReference>
<evidence type="ECO:0000313" key="2">
    <source>
        <dbReference type="EMBL" id="GGE13450.1"/>
    </source>
</evidence>
<sequence length="165" mass="18239">MRRSQDVIGLPVIHVQTGKRLGTVCDLLFNEQQRLRGVLLECGGWMRRGRYIPAERVGSFGTDAVVVDSEEALKALDGEQSRWTGLLTGQHHLKGRSVMSDDGNELGAVENVYFHEKLGTLLGYELSEGMLTDWRHGRKVFQPLVPLIWGGDVLISPSAGQLADV</sequence>
<gene>
    <name evidence="2" type="ORF">GCM10011571_13610</name>
</gene>
<dbReference type="InterPro" id="IPR027275">
    <property type="entry name" value="PRC-brl_dom"/>
</dbReference>
<keyword evidence="3" id="KW-1185">Reference proteome</keyword>
<protein>
    <recommendedName>
        <fullName evidence="1">PRC-barrel domain-containing protein</fullName>
    </recommendedName>
</protein>
<dbReference type="EMBL" id="BMHQ01000004">
    <property type="protein sequence ID" value="GGE13450.1"/>
    <property type="molecule type" value="Genomic_DNA"/>
</dbReference>
<dbReference type="Proteomes" id="UP000625210">
    <property type="component" value="Unassembled WGS sequence"/>
</dbReference>
<dbReference type="Gene3D" id="2.30.30.240">
    <property type="entry name" value="PRC-barrel domain"/>
    <property type="match status" value="1"/>
</dbReference>
<dbReference type="InterPro" id="IPR011033">
    <property type="entry name" value="PRC_barrel-like_sf"/>
</dbReference>
<reference evidence="2" key="2">
    <citation type="submission" date="2020-09" db="EMBL/GenBank/DDBJ databases">
        <authorList>
            <person name="Sun Q."/>
            <person name="Zhou Y."/>
        </authorList>
    </citation>
    <scope>NUCLEOTIDE SEQUENCE</scope>
    <source>
        <strain evidence="2">CGMCC 1.15179</strain>
    </source>
</reference>
<reference evidence="2" key="1">
    <citation type="journal article" date="2014" name="Int. J. Syst. Evol. Microbiol.">
        <title>Complete genome sequence of Corynebacterium casei LMG S-19264T (=DSM 44701T), isolated from a smear-ripened cheese.</title>
        <authorList>
            <consortium name="US DOE Joint Genome Institute (JGI-PGF)"/>
            <person name="Walter F."/>
            <person name="Albersmeier A."/>
            <person name="Kalinowski J."/>
            <person name="Ruckert C."/>
        </authorList>
    </citation>
    <scope>NUCLEOTIDE SEQUENCE</scope>
    <source>
        <strain evidence="2">CGMCC 1.15179</strain>
    </source>
</reference>
<feature type="domain" description="PRC-barrel" evidence="1">
    <location>
        <begin position="3"/>
        <end position="72"/>
    </location>
</feature>
<dbReference type="SUPFAM" id="SSF50346">
    <property type="entry name" value="PRC-barrel domain"/>
    <property type="match status" value="2"/>
</dbReference>
<organism evidence="2 3">
    <name type="scientific">Marinithermofilum abyssi</name>
    <dbReference type="NCBI Taxonomy" id="1571185"/>
    <lineage>
        <taxon>Bacteria</taxon>
        <taxon>Bacillati</taxon>
        <taxon>Bacillota</taxon>
        <taxon>Bacilli</taxon>
        <taxon>Bacillales</taxon>
        <taxon>Thermoactinomycetaceae</taxon>
        <taxon>Marinithermofilum</taxon>
    </lineage>
</organism>
<dbReference type="AlphaFoldDB" id="A0A8J2VBU3"/>
<dbReference type="Pfam" id="PF05239">
    <property type="entry name" value="PRC"/>
    <property type="match status" value="2"/>
</dbReference>
<accession>A0A8J2VBU3</accession>